<name>A0A2G8S9R1_9APHY</name>
<gene>
    <name evidence="1" type="ORF">GSI_07195</name>
</gene>
<evidence type="ECO:0000313" key="2">
    <source>
        <dbReference type="Proteomes" id="UP000230002"/>
    </source>
</evidence>
<organism evidence="1 2">
    <name type="scientific">Ganoderma sinense ZZ0214-1</name>
    <dbReference type="NCBI Taxonomy" id="1077348"/>
    <lineage>
        <taxon>Eukaryota</taxon>
        <taxon>Fungi</taxon>
        <taxon>Dikarya</taxon>
        <taxon>Basidiomycota</taxon>
        <taxon>Agaricomycotina</taxon>
        <taxon>Agaricomycetes</taxon>
        <taxon>Polyporales</taxon>
        <taxon>Polyporaceae</taxon>
        <taxon>Ganoderma</taxon>
    </lineage>
</organism>
<dbReference type="OrthoDB" id="3353710at2759"/>
<accession>A0A2G8S9R1</accession>
<dbReference type="AlphaFoldDB" id="A0A2G8S9R1"/>
<evidence type="ECO:0000313" key="1">
    <source>
        <dbReference type="EMBL" id="PIL30495.1"/>
    </source>
</evidence>
<dbReference type="Proteomes" id="UP000230002">
    <property type="component" value="Unassembled WGS sequence"/>
</dbReference>
<dbReference type="STRING" id="1077348.A0A2G8S9R1"/>
<comment type="caution">
    <text evidence="1">The sequence shown here is derived from an EMBL/GenBank/DDBJ whole genome shotgun (WGS) entry which is preliminary data.</text>
</comment>
<dbReference type="EMBL" id="AYKW01000014">
    <property type="protein sequence ID" value="PIL30495.1"/>
    <property type="molecule type" value="Genomic_DNA"/>
</dbReference>
<sequence length="611" mass="67913">MSDGEDSPTISATAPTHPILNPLYFVGSRDYLSKLVTQEREKHRQAINESLNTLVQLHALQNSLAPVNSLPAELLGLIFSHLVFQGDLQSRPSNSLGYTSQHDSQTGFLVHPPNGHGDIVSVTHVCRYWRAVSIQNPWLWTSLPIHHPGALEVCLARSKNLPISLSLPRRLSSDAAPALAPSVHRIRSIYVETTLAVDIELLWGELSRLAPNLEELFIEHTTCNSYLHGYDVGRIKRLPPILNGEAPSLRVLTFRGVPSPFELFPATLAHLDIGQVQGPLPPFVGLLKMLQGCTLLETLNVRGAWDWEEIDDHVLVRNSVALPKLARTYLQLVPPAAHGLFLASLSLPPYCSVSVVSGVEEHGDFKDALSAITPFSEFIPPCFKGFRRLHLIREGKDGRLQAFRTVDALSERPALDIDCRDPWDQSYIDWRGFFFDWPFDASQIETLVVVLGRASLLPQAAEGTDPASHQTFDEWRATFQQLPALEMLRVMGLPKAELEGLLDALEMLGSLLRVLVCPWLTTLEIFDAQDMSAVWDDLVDVAYRRVPRIPSGLQESTLRHVELFNYKSCNFRNLELFVGELGVELVVDGENIVVSAPATPSSSSVDLDPWS</sequence>
<keyword evidence="2" id="KW-1185">Reference proteome</keyword>
<proteinExistence type="predicted"/>
<protein>
    <submittedName>
        <fullName evidence="1">Uncharacterized protein</fullName>
    </submittedName>
</protein>
<reference evidence="1 2" key="1">
    <citation type="journal article" date="2015" name="Sci. Rep.">
        <title>Chromosome-level genome map provides insights into diverse defense mechanisms in the medicinal fungus Ganoderma sinense.</title>
        <authorList>
            <person name="Zhu Y."/>
            <person name="Xu J."/>
            <person name="Sun C."/>
            <person name="Zhou S."/>
            <person name="Xu H."/>
            <person name="Nelson D.R."/>
            <person name="Qian J."/>
            <person name="Song J."/>
            <person name="Luo H."/>
            <person name="Xiang L."/>
            <person name="Li Y."/>
            <person name="Xu Z."/>
            <person name="Ji A."/>
            <person name="Wang L."/>
            <person name="Lu S."/>
            <person name="Hayward A."/>
            <person name="Sun W."/>
            <person name="Li X."/>
            <person name="Schwartz D.C."/>
            <person name="Wang Y."/>
            <person name="Chen S."/>
        </authorList>
    </citation>
    <scope>NUCLEOTIDE SEQUENCE [LARGE SCALE GENOMIC DNA]</scope>
    <source>
        <strain evidence="1 2">ZZ0214-1</strain>
    </source>
</reference>
<dbReference type="Gene3D" id="1.20.1280.50">
    <property type="match status" value="1"/>
</dbReference>